<dbReference type="SUPFAM" id="SSF48334">
    <property type="entry name" value="DNA repair protein MutS, domain III"/>
    <property type="match status" value="1"/>
</dbReference>
<keyword evidence="2" id="KW-0067">ATP-binding</keyword>
<feature type="domain" description="DNA mismatch repair proteins mutS family" evidence="5">
    <location>
        <begin position="426"/>
        <end position="604"/>
    </location>
</feature>
<dbReference type="Proteomes" id="UP000251993">
    <property type="component" value="Chromosome"/>
</dbReference>
<accession>A0A344TQG9</accession>
<dbReference type="Pfam" id="PF00488">
    <property type="entry name" value="MutS_V"/>
    <property type="match status" value="1"/>
</dbReference>
<feature type="transmembrane region" description="Helical" evidence="4">
    <location>
        <begin position="223"/>
        <end position="251"/>
    </location>
</feature>
<dbReference type="InterPro" id="IPR036187">
    <property type="entry name" value="DNA_mismatch_repair_MutS_sf"/>
</dbReference>
<dbReference type="Gene3D" id="3.40.50.300">
    <property type="entry name" value="P-loop containing nucleotide triphosphate hydrolases"/>
    <property type="match status" value="1"/>
</dbReference>
<feature type="transmembrane region" description="Helical" evidence="4">
    <location>
        <begin position="34"/>
        <end position="54"/>
    </location>
</feature>
<sequence>MLPLRAKTAVTPSEIFHHRQAQFKEQADAFQKTYNQLSTIRLIVFIGAIVAVWQLLPFSLWVPVTAGGVGLVIFAFILRKHQATRHQLKLHRALTTLNADETERLSLRFSRPQTGEEFSIKNHIYSNDLDIFGPHSLFKLLNRAHTRVGMQTLANWLLGPADPIEIAVRQVAIQELTPLLDWRQELEANARLEKQIAEPTDFLEHWLHAGENESILRWKKLRWLPLLTIGFIIGAFTGFIPWSVVLLLLGFHSFILSKLNPSVKAYAEQSQGIVDTLKALGVLLKKIENQPFQSVKLKQLQYQLQSGSTTASKQIDTLASVTESLNFRLNPYFMLAIGLPTLWDLQWMTKLEAWKKTHRHDLAKWLSVAGEIETLCSLAGFSYANPQYPFAEISSESFEFKAQQAGHPLIHPDKRVCNDFELSYVGQTAIITGSNMSGKSTFLRTLSLNTVLALAGSTVCAAAFTCSPVRVFTSMRTQDSLEENTSSFYAELKRLEALLQLAKSSHIPVFYFLDEILKGTNSVDRHKGAEALIRQLHLLHCSGFVSTHDLELGMMSSVHDYIHNYSFYSTFADGQLHFDYRLQEGVCREFNATALMRQIGIEIQ</sequence>
<dbReference type="GO" id="GO:0005829">
    <property type="term" value="C:cytosol"/>
    <property type="evidence" value="ECO:0007669"/>
    <property type="project" value="TreeGrafter"/>
</dbReference>
<dbReference type="KEGG" id="run:DR864_25700"/>
<organism evidence="6 7">
    <name type="scientific">Runella rosea</name>
    <dbReference type="NCBI Taxonomy" id="2259595"/>
    <lineage>
        <taxon>Bacteria</taxon>
        <taxon>Pseudomonadati</taxon>
        <taxon>Bacteroidota</taxon>
        <taxon>Cytophagia</taxon>
        <taxon>Cytophagales</taxon>
        <taxon>Spirosomataceae</taxon>
        <taxon>Runella</taxon>
    </lineage>
</organism>
<dbReference type="InterPro" id="IPR045076">
    <property type="entry name" value="MutS"/>
</dbReference>
<protein>
    <submittedName>
        <fullName evidence="6">DNA mismatch repair protein MutS</fullName>
    </submittedName>
</protein>
<evidence type="ECO:0000256" key="1">
    <source>
        <dbReference type="ARBA" id="ARBA00022741"/>
    </source>
</evidence>
<evidence type="ECO:0000313" key="7">
    <source>
        <dbReference type="Proteomes" id="UP000251993"/>
    </source>
</evidence>
<keyword evidence="1" id="KW-0547">Nucleotide-binding</keyword>
<dbReference type="GO" id="GO:0140664">
    <property type="term" value="F:ATP-dependent DNA damage sensor activity"/>
    <property type="evidence" value="ECO:0007669"/>
    <property type="project" value="InterPro"/>
</dbReference>
<dbReference type="PANTHER" id="PTHR11361:SF99">
    <property type="entry name" value="DNA MISMATCH REPAIR PROTEIN"/>
    <property type="match status" value="1"/>
</dbReference>
<dbReference type="SMART" id="SM00534">
    <property type="entry name" value="MUTSac"/>
    <property type="match status" value="1"/>
</dbReference>
<evidence type="ECO:0000313" key="6">
    <source>
        <dbReference type="EMBL" id="AXE20890.1"/>
    </source>
</evidence>
<reference evidence="6 7" key="1">
    <citation type="submission" date="2018-07" db="EMBL/GenBank/DDBJ databases">
        <title>Genome sequencing of Runella.</title>
        <authorList>
            <person name="Baek M.-G."/>
            <person name="Yi H."/>
        </authorList>
    </citation>
    <scope>NUCLEOTIDE SEQUENCE [LARGE SCALE GENOMIC DNA]</scope>
    <source>
        <strain evidence="6 7">HYN0085</strain>
    </source>
</reference>
<dbReference type="GO" id="GO:0006298">
    <property type="term" value="P:mismatch repair"/>
    <property type="evidence" value="ECO:0007669"/>
    <property type="project" value="InterPro"/>
</dbReference>
<keyword evidence="4" id="KW-0812">Transmembrane</keyword>
<feature type="transmembrane region" description="Helical" evidence="4">
    <location>
        <begin position="60"/>
        <end position="78"/>
    </location>
</feature>
<dbReference type="InterPro" id="IPR000432">
    <property type="entry name" value="DNA_mismatch_repair_MutS_C"/>
</dbReference>
<proteinExistence type="predicted"/>
<keyword evidence="4" id="KW-0472">Membrane</keyword>
<dbReference type="Gene3D" id="1.10.1420.10">
    <property type="match status" value="1"/>
</dbReference>
<keyword evidence="3" id="KW-0238">DNA-binding</keyword>
<evidence type="ECO:0000256" key="4">
    <source>
        <dbReference type="SAM" id="Phobius"/>
    </source>
</evidence>
<dbReference type="InterPro" id="IPR027417">
    <property type="entry name" value="P-loop_NTPase"/>
</dbReference>
<name>A0A344TQG9_9BACT</name>
<dbReference type="GO" id="GO:0030983">
    <property type="term" value="F:mismatched DNA binding"/>
    <property type="evidence" value="ECO:0007669"/>
    <property type="project" value="InterPro"/>
</dbReference>
<dbReference type="AlphaFoldDB" id="A0A344TQG9"/>
<dbReference type="PANTHER" id="PTHR11361">
    <property type="entry name" value="DNA MISMATCH REPAIR PROTEIN MUTS FAMILY MEMBER"/>
    <property type="match status" value="1"/>
</dbReference>
<evidence type="ECO:0000259" key="5">
    <source>
        <dbReference type="SMART" id="SM00534"/>
    </source>
</evidence>
<evidence type="ECO:0000256" key="2">
    <source>
        <dbReference type="ARBA" id="ARBA00022840"/>
    </source>
</evidence>
<keyword evidence="7" id="KW-1185">Reference proteome</keyword>
<dbReference type="EMBL" id="CP030850">
    <property type="protein sequence ID" value="AXE20890.1"/>
    <property type="molecule type" value="Genomic_DNA"/>
</dbReference>
<dbReference type="SUPFAM" id="SSF52540">
    <property type="entry name" value="P-loop containing nucleoside triphosphate hydrolases"/>
    <property type="match status" value="1"/>
</dbReference>
<evidence type="ECO:0000256" key="3">
    <source>
        <dbReference type="ARBA" id="ARBA00023125"/>
    </source>
</evidence>
<dbReference type="GO" id="GO:0005524">
    <property type="term" value="F:ATP binding"/>
    <property type="evidence" value="ECO:0007669"/>
    <property type="project" value="UniProtKB-KW"/>
</dbReference>
<gene>
    <name evidence="6" type="ORF">DR864_25700</name>
</gene>
<dbReference type="OrthoDB" id="9802448at2"/>
<keyword evidence="4" id="KW-1133">Transmembrane helix</keyword>